<protein>
    <recommendedName>
        <fullName evidence="3">Acyl-CoA dehydrogenase/oxidase N-terminal domain-containing protein</fullName>
    </recommendedName>
</protein>
<dbReference type="EMBL" id="FOGL01000020">
    <property type="protein sequence ID" value="SES14317.1"/>
    <property type="molecule type" value="Genomic_DNA"/>
</dbReference>
<dbReference type="InterPro" id="IPR046373">
    <property type="entry name" value="Acyl-CoA_Oxase/DH_mid-dom_sf"/>
</dbReference>
<organism evidence="1 2">
    <name type="scientific">Gracilibacillus ureilyticus</name>
    <dbReference type="NCBI Taxonomy" id="531814"/>
    <lineage>
        <taxon>Bacteria</taxon>
        <taxon>Bacillati</taxon>
        <taxon>Bacillota</taxon>
        <taxon>Bacilli</taxon>
        <taxon>Bacillales</taxon>
        <taxon>Bacillaceae</taxon>
        <taxon>Gracilibacillus</taxon>
    </lineage>
</organism>
<dbReference type="Gene3D" id="1.10.540.10">
    <property type="entry name" value="Acyl-CoA dehydrogenase/oxidase, N-terminal domain"/>
    <property type="match status" value="1"/>
</dbReference>
<evidence type="ECO:0000313" key="1">
    <source>
        <dbReference type="EMBL" id="SES14317.1"/>
    </source>
</evidence>
<dbReference type="OrthoDB" id="1170793at2"/>
<dbReference type="InterPro" id="IPR009100">
    <property type="entry name" value="AcylCoA_DH/oxidase_NM_dom_sf"/>
</dbReference>
<name>A0A1H9UZ43_9BACI</name>
<dbReference type="AlphaFoldDB" id="A0A1H9UZ43"/>
<dbReference type="SUPFAM" id="SSF56645">
    <property type="entry name" value="Acyl-CoA dehydrogenase NM domain-like"/>
    <property type="match status" value="1"/>
</dbReference>
<evidence type="ECO:0000313" key="2">
    <source>
        <dbReference type="Proteomes" id="UP000199687"/>
    </source>
</evidence>
<reference evidence="1 2" key="1">
    <citation type="submission" date="2016-10" db="EMBL/GenBank/DDBJ databases">
        <authorList>
            <person name="de Groot N.N."/>
        </authorList>
    </citation>
    <scope>NUCLEOTIDE SEQUENCE [LARGE SCALE GENOMIC DNA]</scope>
    <source>
        <strain evidence="1 2">CGMCC 1.7727</strain>
    </source>
</reference>
<dbReference type="RefSeq" id="WP_089743170.1">
    <property type="nucleotide sequence ID" value="NZ_FOGL01000020.1"/>
</dbReference>
<dbReference type="GO" id="GO:0050660">
    <property type="term" value="F:flavin adenine dinucleotide binding"/>
    <property type="evidence" value="ECO:0007669"/>
    <property type="project" value="InterPro"/>
</dbReference>
<dbReference type="Proteomes" id="UP000199687">
    <property type="component" value="Unassembled WGS sequence"/>
</dbReference>
<dbReference type="GO" id="GO:0016627">
    <property type="term" value="F:oxidoreductase activity, acting on the CH-CH group of donors"/>
    <property type="evidence" value="ECO:0007669"/>
    <property type="project" value="InterPro"/>
</dbReference>
<dbReference type="Gene3D" id="2.40.110.10">
    <property type="entry name" value="Butyryl-CoA Dehydrogenase, subunit A, domain 2"/>
    <property type="match status" value="1"/>
</dbReference>
<dbReference type="InterPro" id="IPR037069">
    <property type="entry name" value="AcylCoA_DH/ox_N_sf"/>
</dbReference>
<gene>
    <name evidence="1" type="ORF">SAMN04487944_12011</name>
</gene>
<evidence type="ECO:0008006" key="3">
    <source>
        <dbReference type="Google" id="ProtNLM"/>
    </source>
</evidence>
<sequence length="165" mass="18130">MEFTNQESQQIKENLAEIETTKALPDSVLDIIYKKKLFKLFVSESLGGRAMDLPTALKIFQEASSIDGNFGWAITIGSGGGMFSPCFREDIAKDSFSPDNAVIAGSGHPGGKAVRTEQGYLVTGEWKFCSGSPYATIFTANCRRRRGKYRNCFIYSAPRSGRGFT</sequence>
<dbReference type="STRING" id="531814.SAMN04487944_12011"/>
<accession>A0A1H9UZ43</accession>
<proteinExistence type="predicted"/>
<keyword evidence="2" id="KW-1185">Reference proteome</keyword>